<gene>
    <name evidence="2" type="ORF">BN2614_LOCUS1</name>
</gene>
<comment type="caution">
    <text evidence="2">The sequence shown here is derived from an EMBL/GenBank/DDBJ whole genome shotgun (WGS) entry which is preliminary data.</text>
</comment>
<keyword evidence="3" id="KW-1185">Reference proteome</keyword>
<reference evidence="2 3" key="1">
    <citation type="submission" date="2018-10" db="EMBL/GenBank/DDBJ databases">
        <authorList>
            <person name="Ekblom R."/>
            <person name="Jareborg N."/>
        </authorList>
    </citation>
    <scope>NUCLEOTIDE SEQUENCE [LARGE SCALE GENOMIC DNA]</scope>
    <source>
        <tissue evidence="2">Muscle</tissue>
    </source>
</reference>
<evidence type="ECO:0000313" key="2">
    <source>
        <dbReference type="EMBL" id="VCW67587.1"/>
    </source>
</evidence>
<name>A0A9X9PV55_GULGU</name>
<accession>A0A9X9PV55</accession>
<dbReference type="Proteomes" id="UP000269945">
    <property type="component" value="Unassembled WGS sequence"/>
</dbReference>
<evidence type="ECO:0000256" key="1">
    <source>
        <dbReference type="SAM" id="MobiDB-lite"/>
    </source>
</evidence>
<evidence type="ECO:0000313" key="3">
    <source>
        <dbReference type="Proteomes" id="UP000269945"/>
    </source>
</evidence>
<organism evidence="2 3">
    <name type="scientific">Gulo gulo</name>
    <name type="common">Wolverine</name>
    <name type="synonym">Gluton</name>
    <dbReference type="NCBI Taxonomy" id="48420"/>
    <lineage>
        <taxon>Eukaryota</taxon>
        <taxon>Metazoa</taxon>
        <taxon>Chordata</taxon>
        <taxon>Craniata</taxon>
        <taxon>Vertebrata</taxon>
        <taxon>Euteleostomi</taxon>
        <taxon>Mammalia</taxon>
        <taxon>Eutheria</taxon>
        <taxon>Laurasiatheria</taxon>
        <taxon>Carnivora</taxon>
        <taxon>Caniformia</taxon>
        <taxon>Musteloidea</taxon>
        <taxon>Mustelidae</taxon>
        <taxon>Guloninae</taxon>
        <taxon>Gulo</taxon>
    </lineage>
</organism>
<dbReference type="EMBL" id="CYRY02002885">
    <property type="protein sequence ID" value="VCW67587.1"/>
    <property type="molecule type" value="Genomic_DNA"/>
</dbReference>
<feature type="region of interest" description="Disordered" evidence="1">
    <location>
        <begin position="18"/>
        <end position="46"/>
    </location>
</feature>
<proteinExistence type="predicted"/>
<protein>
    <submittedName>
        <fullName evidence="2">Uncharacterized protein</fullName>
    </submittedName>
</protein>
<dbReference type="AlphaFoldDB" id="A0A9X9PV55"/>
<feature type="compositionally biased region" description="Basic residues" evidence="1">
    <location>
        <begin position="19"/>
        <end position="28"/>
    </location>
</feature>
<feature type="non-terminal residue" evidence="2">
    <location>
        <position position="1"/>
    </location>
</feature>
<sequence length="68" mass="7053">GSGAGSLTGAALLLAVRRQQQHNAKRTSRLSSSSNRSGGTPRHYSPCAGAATLTPSLFFPSLTPWLIS</sequence>